<evidence type="ECO:0000256" key="5">
    <source>
        <dbReference type="ARBA" id="ARBA00022679"/>
    </source>
</evidence>
<evidence type="ECO:0000313" key="10">
    <source>
        <dbReference type="EMBL" id="CAG9990380.1"/>
    </source>
</evidence>
<organism evidence="10 11">
    <name type="scientific">Clonostachys byssicola</name>
    <dbReference type="NCBI Taxonomy" id="160290"/>
    <lineage>
        <taxon>Eukaryota</taxon>
        <taxon>Fungi</taxon>
        <taxon>Dikarya</taxon>
        <taxon>Ascomycota</taxon>
        <taxon>Pezizomycotina</taxon>
        <taxon>Sordariomycetes</taxon>
        <taxon>Hypocreomycetidae</taxon>
        <taxon>Hypocreales</taxon>
        <taxon>Bionectriaceae</taxon>
        <taxon>Clonostachys</taxon>
    </lineage>
</organism>
<name>A0A9N9UL88_9HYPO</name>
<accession>A0A9N9UL88</accession>
<sequence>MSKKANGEENGLISRKSQSPDDLAVLAVRSLVADLCNQHGTGHGGSAIGMAAIGVALWKYAMRYNPCDPAWFDRDRFVLSNETPGHASTFLYVMNHLVGYDVWTMDELRGYASPKTNGYHTISHGHPEIQIPGVEVTTGPLGQGVANAVGLAIASKNLAANFNKPDSQIIQSRIWCTTGDGCLMEGVALEAISLAGHLALDNLILIYDNNAVTCDGPLGWINSENINDKMRAQNWHVIDVLDGNYDVHTIVAALDLAKTHRGRPVFINIRTVIGVGTSTAGTYKAHHGGIDKDSIAKLKSEAGLDPASSHVVPPAAMEYFRGRRSKGEELQNAWAAEFERYCQLYPDDGQQLKARLEHSEGQAVAALKDLDSSQFLGKATRQTNGAILEKLWNVVPSLCGGGADLVNSNQIQYAETDVFHPLVSYQGRYLRNGIREHAMASVANGLAAYHPGTFLPVTATFAVFFLYAAPGIRMGALSELPVIHIATHDSFQEGQNGPTHQPVEVDSLFRAMPGLTYFRPCDAEELIGCWIHALENHKGPSMLSLARDPVGHVPNTDRKQVARGAYVIRELKDSHLTLASCGSNLHYAVAAADVLSSEGISVRLVSAPSLDLFEVQSAEYKASVFPLDDKPVVSVEEFVATVWARYATASIGMTGFGYSASNESNYDRFGLDTKGIVEKVKNYLGALAGAGARQSGWRQL</sequence>
<dbReference type="InterPro" id="IPR009014">
    <property type="entry name" value="Transketo_C/PFOR_II"/>
</dbReference>
<dbReference type="SUPFAM" id="SSF52518">
    <property type="entry name" value="Thiamin diphosphate-binding fold (THDP-binding)"/>
    <property type="match status" value="2"/>
</dbReference>
<proteinExistence type="inferred from homology"/>
<comment type="caution">
    <text evidence="10">The sequence shown here is derived from an EMBL/GenBank/DDBJ whole genome shotgun (WGS) entry which is preliminary data.</text>
</comment>
<evidence type="ECO:0000256" key="8">
    <source>
        <dbReference type="ARBA" id="ARBA00023052"/>
    </source>
</evidence>
<dbReference type="InterPro" id="IPR055152">
    <property type="entry name" value="Transketolase-like_C_2"/>
</dbReference>
<evidence type="ECO:0000256" key="7">
    <source>
        <dbReference type="ARBA" id="ARBA00022842"/>
    </source>
</evidence>
<dbReference type="SMART" id="SM00861">
    <property type="entry name" value="Transket_pyr"/>
    <property type="match status" value="1"/>
</dbReference>
<dbReference type="PANTHER" id="PTHR43522:SF6">
    <property type="entry name" value="TRANSKETOLASE-LIKE PYRIMIDINE-BINDING DOMAIN-CONTAINING PROTEIN-RELATED"/>
    <property type="match status" value="1"/>
</dbReference>
<dbReference type="Pfam" id="PF02779">
    <property type="entry name" value="Transket_pyr"/>
    <property type="match status" value="1"/>
</dbReference>
<evidence type="ECO:0000256" key="1">
    <source>
        <dbReference type="ARBA" id="ARBA00001941"/>
    </source>
</evidence>
<evidence type="ECO:0000313" key="11">
    <source>
        <dbReference type="Proteomes" id="UP000754883"/>
    </source>
</evidence>
<dbReference type="AlphaFoldDB" id="A0A9N9UL88"/>
<dbReference type="PANTHER" id="PTHR43522">
    <property type="entry name" value="TRANSKETOLASE"/>
    <property type="match status" value="1"/>
</dbReference>
<dbReference type="InterPro" id="IPR029061">
    <property type="entry name" value="THDP-binding"/>
</dbReference>
<comment type="cofactor">
    <cofactor evidence="3">
        <name>thiamine diphosphate</name>
        <dbReference type="ChEBI" id="CHEBI:58937"/>
    </cofactor>
</comment>
<comment type="similarity">
    <text evidence="4">Belongs to the transketolase family.</text>
</comment>
<protein>
    <recommendedName>
        <fullName evidence="9">Transketolase-like pyrimidine-binding domain-containing protein</fullName>
    </recommendedName>
</protein>
<gene>
    <name evidence="10" type="ORF">CBYS24578_00017306</name>
</gene>
<keyword evidence="7" id="KW-0460">Magnesium</keyword>
<evidence type="ECO:0000256" key="6">
    <source>
        <dbReference type="ARBA" id="ARBA00022723"/>
    </source>
</evidence>
<dbReference type="Gene3D" id="3.40.50.970">
    <property type="match status" value="2"/>
</dbReference>
<keyword evidence="11" id="KW-1185">Reference proteome</keyword>
<dbReference type="GO" id="GO:0004802">
    <property type="term" value="F:transketolase activity"/>
    <property type="evidence" value="ECO:0007669"/>
    <property type="project" value="TreeGrafter"/>
</dbReference>
<dbReference type="Gene3D" id="3.40.50.920">
    <property type="match status" value="1"/>
</dbReference>
<dbReference type="GO" id="GO:0006098">
    <property type="term" value="P:pentose-phosphate shunt"/>
    <property type="evidence" value="ECO:0007669"/>
    <property type="project" value="TreeGrafter"/>
</dbReference>
<evidence type="ECO:0000256" key="2">
    <source>
        <dbReference type="ARBA" id="ARBA00001946"/>
    </source>
</evidence>
<reference evidence="10" key="1">
    <citation type="submission" date="2021-10" db="EMBL/GenBank/DDBJ databases">
        <authorList>
            <person name="Piombo E."/>
        </authorList>
    </citation>
    <scope>NUCLEOTIDE SEQUENCE</scope>
</reference>
<evidence type="ECO:0000256" key="4">
    <source>
        <dbReference type="ARBA" id="ARBA00007131"/>
    </source>
</evidence>
<comment type="cofactor">
    <cofactor evidence="2">
        <name>Mg(2+)</name>
        <dbReference type="ChEBI" id="CHEBI:18420"/>
    </cofactor>
</comment>
<dbReference type="Pfam" id="PF22613">
    <property type="entry name" value="Transketolase_C_1"/>
    <property type="match status" value="1"/>
</dbReference>
<dbReference type="GO" id="GO:0005829">
    <property type="term" value="C:cytosol"/>
    <property type="evidence" value="ECO:0007669"/>
    <property type="project" value="TreeGrafter"/>
</dbReference>
<keyword evidence="6" id="KW-0479">Metal-binding</keyword>
<dbReference type="InterPro" id="IPR020826">
    <property type="entry name" value="Transketolase_BS"/>
</dbReference>
<dbReference type="OrthoDB" id="10267175at2759"/>
<keyword evidence="8" id="KW-0786">Thiamine pyrophosphate</keyword>
<dbReference type="Pfam" id="PF00456">
    <property type="entry name" value="Transketolase_N"/>
    <property type="match status" value="1"/>
</dbReference>
<dbReference type="InterPro" id="IPR005475">
    <property type="entry name" value="Transketolase-like_Pyr-bd"/>
</dbReference>
<dbReference type="InterPro" id="IPR033247">
    <property type="entry name" value="Transketolase_fam"/>
</dbReference>
<dbReference type="CDD" id="cd07033">
    <property type="entry name" value="TPP_PYR_DXS_TK_like"/>
    <property type="match status" value="1"/>
</dbReference>
<dbReference type="Proteomes" id="UP000754883">
    <property type="component" value="Unassembled WGS sequence"/>
</dbReference>
<dbReference type="SUPFAM" id="SSF52922">
    <property type="entry name" value="TK C-terminal domain-like"/>
    <property type="match status" value="1"/>
</dbReference>
<dbReference type="EMBL" id="CABFNO020001472">
    <property type="protein sequence ID" value="CAG9990380.1"/>
    <property type="molecule type" value="Genomic_DNA"/>
</dbReference>
<feature type="domain" description="Transketolase-like pyrimidine-binding" evidence="9">
    <location>
        <begin position="378"/>
        <end position="552"/>
    </location>
</feature>
<evidence type="ECO:0000259" key="9">
    <source>
        <dbReference type="SMART" id="SM00861"/>
    </source>
</evidence>
<dbReference type="PROSITE" id="PS00802">
    <property type="entry name" value="TRANSKETOLASE_2"/>
    <property type="match status" value="1"/>
</dbReference>
<dbReference type="CDD" id="cd02012">
    <property type="entry name" value="TPP_TK"/>
    <property type="match status" value="1"/>
</dbReference>
<comment type="cofactor">
    <cofactor evidence="1">
        <name>Co(2+)</name>
        <dbReference type="ChEBI" id="CHEBI:48828"/>
    </cofactor>
</comment>
<evidence type="ECO:0000256" key="3">
    <source>
        <dbReference type="ARBA" id="ARBA00001964"/>
    </source>
</evidence>
<dbReference type="GO" id="GO:0005634">
    <property type="term" value="C:nucleus"/>
    <property type="evidence" value="ECO:0007669"/>
    <property type="project" value="TreeGrafter"/>
</dbReference>
<dbReference type="InterPro" id="IPR005474">
    <property type="entry name" value="Transketolase_N"/>
</dbReference>
<dbReference type="GO" id="GO:0046872">
    <property type="term" value="F:metal ion binding"/>
    <property type="evidence" value="ECO:0007669"/>
    <property type="project" value="UniProtKB-KW"/>
</dbReference>
<keyword evidence="5" id="KW-0808">Transferase</keyword>